<accession>A0A6A2YZJ5</accession>
<keyword evidence="4 6" id="KW-0808">Transferase</keyword>
<proteinExistence type="inferred from homology"/>
<dbReference type="Gene3D" id="3.40.50.2000">
    <property type="entry name" value="Glycogen Phosphorylase B"/>
    <property type="match status" value="2"/>
</dbReference>
<evidence type="ECO:0000259" key="9">
    <source>
        <dbReference type="Pfam" id="PF00862"/>
    </source>
</evidence>
<dbReference type="InterPro" id="IPR036908">
    <property type="entry name" value="RlpA-like_sf"/>
</dbReference>
<evidence type="ECO:0000259" key="8">
    <source>
        <dbReference type="Pfam" id="PF00534"/>
    </source>
</evidence>
<evidence type="ECO:0000313" key="11">
    <source>
        <dbReference type="EMBL" id="KAE8684679.1"/>
    </source>
</evidence>
<comment type="function">
    <text evidence="6">Sucrose-cleaving enzyme that provides UDP-glucose and fructose for various metabolic pathways.</text>
</comment>
<organism evidence="11 12">
    <name type="scientific">Hibiscus syriacus</name>
    <name type="common">Rose of Sharon</name>
    <dbReference type="NCBI Taxonomy" id="106335"/>
    <lineage>
        <taxon>Eukaryota</taxon>
        <taxon>Viridiplantae</taxon>
        <taxon>Streptophyta</taxon>
        <taxon>Embryophyta</taxon>
        <taxon>Tracheophyta</taxon>
        <taxon>Spermatophyta</taxon>
        <taxon>Magnoliopsida</taxon>
        <taxon>eudicotyledons</taxon>
        <taxon>Gunneridae</taxon>
        <taxon>Pentapetalae</taxon>
        <taxon>rosids</taxon>
        <taxon>malvids</taxon>
        <taxon>Malvales</taxon>
        <taxon>Malvaceae</taxon>
        <taxon>Malvoideae</taxon>
        <taxon>Hibiscus</taxon>
    </lineage>
</organism>
<dbReference type="Gene3D" id="3.10.450.330">
    <property type="match status" value="1"/>
</dbReference>
<dbReference type="InterPro" id="IPR012820">
    <property type="entry name" value="Sucrose_synthase_pln/cyn"/>
</dbReference>
<evidence type="ECO:0000259" key="10">
    <source>
        <dbReference type="Pfam" id="PF24861"/>
    </source>
</evidence>
<evidence type="ECO:0000256" key="1">
    <source>
        <dbReference type="ARBA" id="ARBA00005894"/>
    </source>
</evidence>
<dbReference type="EMBL" id="VEPZ02001236">
    <property type="protein sequence ID" value="KAE8684679.1"/>
    <property type="molecule type" value="Genomic_DNA"/>
</dbReference>
<dbReference type="NCBIfam" id="TIGR02470">
    <property type="entry name" value="sucr_synth"/>
    <property type="match status" value="1"/>
</dbReference>
<feature type="domain" description="Sucrose synthase first GT-B" evidence="9">
    <location>
        <begin position="212"/>
        <end position="485"/>
    </location>
</feature>
<evidence type="ECO:0000256" key="2">
    <source>
        <dbReference type="ARBA" id="ARBA00012540"/>
    </source>
</evidence>
<dbReference type="GO" id="GO:0005985">
    <property type="term" value="P:sucrose metabolic process"/>
    <property type="evidence" value="ECO:0007669"/>
    <property type="project" value="InterPro"/>
</dbReference>
<evidence type="ECO:0000256" key="6">
    <source>
        <dbReference type="RuleBase" id="RU280817"/>
    </source>
</evidence>
<keyword evidence="3 6" id="KW-0328">Glycosyltransferase</keyword>
<dbReference type="FunFam" id="3.40.50.2000:FF:000006">
    <property type="entry name" value="Sucrose synthase"/>
    <property type="match status" value="1"/>
</dbReference>
<dbReference type="InterPro" id="IPR000368">
    <property type="entry name" value="Sucrose_synth_GT-B1"/>
</dbReference>
<evidence type="ECO:0000256" key="3">
    <source>
        <dbReference type="ARBA" id="ARBA00022676"/>
    </source>
</evidence>
<reference evidence="11" key="1">
    <citation type="submission" date="2019-09" db="EMBL/GenBank/DDBJ databases">
        <title>Draft genome information of white flower Hibiscus syriacus.</title>
        <authorList>
            <person name="Kim Y.-M."/>
        </authorList>
    </citation>
    <scope>NUCLEOTIDE SEQUENCE [LARGE SCALE GENOMIC DNA]</scope>
    <source>
        <strain evidence="11">YM2019G1</strain>
    </source>
</reference>
<evidence type="ECO:0000256" key="7">
    <source>
        <dbReference type="SAM" id="MobiDB-lite"/>
    </source>
</evidence>
<evidence type="ECO:0000256" key="4">
    <source>
        <dbReference type="ARBA" id="ARBA00022679"/>
    </source>
</evidence>
<comment type="similarity">
    <text evidence="1 6">Belongs to the glycosyltransferase 1 family. Plant sucrose synthase subfamily.</text>
</comment>
<feature type="domain" description="Glycosyl transferase family 1" evidence="8">
    <location>
        <begin position="497"/>
        <end position="674"/>
    </location>
</feature>
<name>A0A6A2YZJ5_HIBSY</name>
<dbReference type="GO" id="GO:0016157">
    <property type="term" value="F:sucrose synthase activity"/>
    <property type="evidence" value="ECO:0007669"/>
    <property type="project" value="UniProtKB-UniRule"/>
</dbReference>
<dbReference type="PANTHER" id="PTHR45839">
    <property type="match status" value="1"/>
</dbReference>
<dbReference type="EC" id="2.4.1.13" evidence="2 6"/>
<comment type="catalytic activity">
    <reaction evidence="5 6">
        <text>an NDP-alpha-D-glucose + D-fructose = a ribonucleoside 5'-diphosphate + sucrose + H(+)</text>
        <dbReference type="Rhea" id="RHEA:16241"/>
        <dbReference type="ChEBI" id="CHEBI:15378"/>
        <dbReference type="ChEBI" id="CHEBI:17992"/>
        <dbReference type="ChEBI" id="CHEBI:37721"/>
        <dbReference type="ChEBI" id="CHEBI:57930"/>
        <dbReference type="ChEBI" id="CHEBI:76533"/>
        <dbReference type="EC" id="2.4.1.13"/>
    </reaction>
</comment>
<dbReference type="InterPro" id="IPR001296">
    <property type="entry name" value="Glyco_trans_1"/>
</dbReference>
<dbReference type="InterPro" id="IPR056735">
    <property type="entry name" value="SUS_N"/>
</dbReference>
<dbReference type="Pfam" id="PF24861">
    <property type="entry name" value="SUS_N"/>
    <property type="match status" value="1"/>
</dbReference>
<dbReference type="Gene3D" id="1.20.120.1230">
    <property type="match status" value="1"/>
</dbReference>
<dbReference type="SUPFAM" id="SSF53756">
    <property type="entry name" value="UDP-Glycosyltransferase/glycogen phosphorylase"/>
    <property type="match status" value="1"/>
</dbReference>
<protein>
    <recommendedName>
        <fullName evidence="2 6">Sucrose synthase</fullName>
        <ecNumber evidence="2 6">2.4.1.13</ecNumber>
    </recommendedName>
</protein>
<dbReference type="PANTHER" id="PTHR45839:SF4">
    <property type="entry name" value="SUCROSE SYNTHASE 5"/>
    <property type="match status" value="1"/>
</dbReference>
<comment type="caution">
    <text evidence="11">The sequence shown here is derived from an EMBL/GenBank/DDBJ whole genome shotgun (WGS) entry which is preliminary data.</text>
</comment>
<evidence type="ECO:0000256" key="5">
    <source>
        <dbReference type="ARBA" id="ARBA00049030"/>
    </source>
</evidence>
<feature type="domain" description="Sucrose synthase N-terminal" evidence="10">
    <location>
        <begin position="10"/>
        <end position="102"/>
    </location>
</feature>
<dbReference type="AlphaFoldDB" id="A0A6A2YZJ5"/>
<feature type="compositionally biased region" description="Polar residues" evidence="7">
    <location>
        <begin position="736"/>
        <end position="745"/>
    </location>
</feature>
<dbReference type="Pfam" id="PF00534">
    <property type="entry name" value="Glycos_transf_1"/>
    <property type="match status" value="1"/>
</dbReference>
<evidence type="ECO:0000313" key="12">
    <source>
        <dbReference type="Proteomes" id="UP000436088"/>
    </source>
</evidence>
<dbReference type="Gene3D" id="2.40.40.10">
    <property type="entry name" value="RlpA-like domain"/>
    <property type="match status" value="1"/>
</dbReference>
<keyword evidence="12" id="KW-1185">Reference proteome</keyword>
<dbReference type="Pfam" id="PF00862">
    <property type="entry name" value="GT-B_Sucrose_synth"/>
    <property type="match status" value="1"/>
</dbReference>
<sequence length="899" mass="100761">MASTSTMKRGDSIAENIPNALKQSQYYMKRCFAKYMEKGGRILKAQELRDELDKVIDDKSERDRLFGGALGAMFSSAQEAVVVPPFVTFAARPTPGYWEFVKGLNFVSKFITAKLSGSVDNAQPLVDYLLSLEYQEEKLMINETLNTATKLQMALIVAEVSLSDLPKDTPYQSLKLRFKEWGFERGWGDTVERVQETMQSLSEVLQAPDPLNLEKFFSKLPIMFKVVIFSPHGYFGQSDVLGLPDTGGQVVYILDQVRAMEEEMLLRTKSQGLNIKPQILVVTRLIPDARGTKCNQELEPVIGTKYSHILRVPFRTEAGILHRWDATSKIQDAMEGKPDLVIGNYTDGNLVASLVANKLGITQATIAHALEKTKYEDSDIKWKELDPKYHFSCQFMADTIAMNATDFIITSTYQEIAGSKERPGQYESHAAFTLPGLCRVVSGINVYDPKFNIAAPGADQSVYFPYTETEKRFTSFHPAIAELLYSKVDNDEHIGYLADRKKPIIFSMARLDTVKNLTGFAEWYGKNKRLRSLVNLVIVGAFFDPSKSKDREEMAEIRKMHALIEKYQLKGQFRWIAAQTDRNRNGELYRCIADTKGAFVQPALYEAFGLTVIEAMNCGLPTFATNQGGPAEIIVDGVSGFHIDPTDGDESSNKITDFFEKCQANPEHWNQFSTNGLKRINECYTWKIYANKVLNMGCMYSFWKQLNKDQKQAKQRYIQAFYNLLFRNLVKSVPLSSDETQQPSSKPAGKPQPTQRHHQEVTVTTSKLDVPIGRNETATSSAALSLIKVKYRFFIINLNVSLSLAFVSQAMSLPYLTEAAPLLSLILTRVISAVTSHYSASSSSTLPQSQSTLWHPARATYYAASDLRETVGGACGNGDLIKAGYEVATVVIPIEAKRR</sequence>
<dbReference type="Proteomes" id="UP000436088">
    <property type="component" value="Unassembled WGS sequence"/>
</dbReference>
<feature type="region of interest" description="Disordered" evidence="7">
    <location>
        <begin position="736"/>
        <end position="766"/>
    </location>
</feature>
<gene>
    <name evidence="11" type="ORF">F3Y22_tig00111105pilonHSYRG00204</name>
</gene>